<comment type="cofactor">
    <cofactor evidence="1 5 6">
        <name>pyridoxal 5'-phosphate</name>
        <dbReference type="ChEBI" id="CHEBI:597326"/>
    </cofactor>
</comment>
<name>D5SKP7_STRCL</name>
<keyword evidence="8" id="KW-0614">Plasmid</keyword>
<feature type="region of interest" description="Disordered" evidence="7">
    <location>
        <begin position="313"/>
        <end position="337"/>
    </location>
</feature>
<dbReference type="Proteomes" id="UP000002357">
    <property type="component" value="Plasmid pSCL4"/>
</dbReference>
<keyword evidence="4 6" id="KW-0456">Lyase</keyword>
<dbReference type="GO" id="GO:0004058">
    <property type="term" value="F:aromatic-L-amino-acid decarboxylase activity"/>
    <property type="evidence" value="ECO:0007669"/>
    <property type="project" value="UniProtKB-ARBA"/>
</dbReference>
<dbReference type="Gene3D" id="3.40.640.10">
    <property type="entry name" value="Type I PLP-dependent aspartate aminotransferase-like (Major domain)"/>
    <property type="match status" value="1"/>
</dbReference>
<evidence type="ECO:0000256" key="1">
    <source>
        <dbReference type="ARBA" id="ARBA00001933"/>
    </source>
</evidence>
<organism evidence="8 9">
    <name type="scientific">Streptomyces clavuligerus</name>
    <dbReference type="NCBI Taxonomy" id="1901"/>
    <lineage>
        <taxon>Bacteria</taxon>
        <taxon>Bacillati</taxon>
        <taxon>Actinomycetota</taxon>
        <taxon>Actinomycetes</taxon>
        <taxon>Kitasatosporales</taxon>
        <taxon>Streptomycetaceae</taxon>
        <taxon>Streptomyces</taxon>
    </lineage>
</organism>
<keyword evidence="9" id="KW-1185">Reference proteome</keyword>
<keyword evidence="3 5" id="KW-0663">Pyridoxal phosphate</keyword>
<dbReference type="eggNOG" id="COG0076">
    <property type="taxonomic scope" value="Bacteria"/>
</dbReference>
<evidence type="ECO:0000256" key="6">
    <source>
        <dbReference type="RuleBase" id="RU000382"/>
    </source>
</evidence>
<dbReference type="Pfam" id="PF00282">
    <property type="entry name" value="Pyridoxal_deC"/>
    <property type="match status" value="1"/>
</dbReference>
<evidence type="ECO:0000256" key="4">
    <source>
        <dbReference type="ARBA" id="ARBA00023239"/>
    </source>
</evidence>
<dbReference type="InterPro" id="IPR015421">
    <property type="entry name" value="PyrdxlP-dep_Trfase_major"/>
</dbReference>
<evidence type="ECO:0000313" key="8">
    <source>
        <dbReference type="EMBL" id="EFG04490.2"/>
    </source>
</evidence>
<comment type="similarity">
    <text evidence="6">Belongs to the group II decarboxylase family.</text>
</comment>
<accession>D5SKP7</accession>
<gene>
    <name evidence="8" type="ORF">SCLAV_p1003</name>
</gene>
<dbReference type="PANTHER" id="PTHR11999:SF70">
    <property type="entry name" value="MIP05841P"/>
    <property type="match status" value="1"/>
</dbReference>
<geneLocation type="plasmid" evidence="8 9">
    <name>pSCL4</name>
</geneLocation>
<dbReference type="AlphaFoldDB" id="D5SKP7"/>
<dbReference type="GO" id="GO:0019752">
    <property type="term" value="P:carboxylic acid metabolic process"/>
    <property type="evidence" value="ECO:0007669"/>
    <property type="project" value="InterPro"/>
</dbReference>
<evidence type="ECO:0000313" key="9">
    <source>
        <dbReference type="Proteomes" id="UP000002357"/>
    </source>
</evidence>
<evidence type="ECO:0000256" key="7">
    <source>
        <dbReference type="SAM" id="MobiDB-lite"/>
    </source>
</evidence>
<dbReference type="GO" id="GO:0006520">
    <property type="term" value="P:amino acid metabolic process"/>
    <property type="evidence" value="ECO:0007669"/>
    <property type="project" value="InterPro"/>
</dbReference>
<dbReference type="PANTHER" id="PTHR11999">
    <property type="entry name" value="GROUP II PYRIDOXAL-5-PHOSPHATE DECARBOXYLASE"/>
    <property type="match status" value="1"/>
</dbReference>
<dbReference type="Gene3D" id="3.90.1150.170">
    <property type="match status" value="2"/>
</dbReference>
<feature type="modified residue" description="N6-(pyridoxal phosphate)lysine" evidence="5">
    <location>
        <position position="282"/>
    </location>
</feature>
<proteinExistence type="inferred from homology"/>
<evidence type="ECO:0000256" key="3">
    <source>
        <dbReference type="ARBA" id="ARBA00022898"/>
    </source>
</evidence>
<dbReference type="InterPro" id="IPR015424">
    <property type="entry name" value="PyrdxlP-dep_Trfase"/>
</dbReference>
<evidence type="ECO:0000256" key="2">
    <source>
        <dbReference type="ARBA" id="ARBA00022793"/>
    </source>
</evidence>
<dbReference type="InterPro" id="IPR010977">
    <property type="entry name" value="Aromatic_deC"/>
</dbReference>
<dbReference type="InterPro" id="IPR002129">
    <property type="entry name" value="PyrdxlP-dep_de-COase"/>
</dbReference>
<reference evidence="8 9" key="1">
    <citation type="journal article" date="2010" name="Genome Biol. Evol.">
        <title>The sequence of a 1.8-mb bacterial linear plasmid reveals a rich evolutionary reservoir of secondary metabolic pathways.</title>
        <authorList>
            <person name="Medema M.H."/>
            <person name="Trefzer A."/>
            <person name="Kovalchuk A."/>
            <person name="van den Berg M."/>
            <person name="Mueller U."/>
            <person name="Heijne W."/>
            <person name="Wu L."/>
            <person name="Alam M.T."/>
            <person name="Ronning C.M."/>
            <person name="Nierman W.C."/>
            <person name="Bovenberg R.A.L."/>
            <person name="Breitling R."/>
            <person name="Takano E."/>
        </authorList>
    </citation>
    <scope>NUCLEOTIDE SEQUENCE [LARGE SCALE GENOMIC DNA]</scope>
    <source>
        <strain evidence="9">ATCC 27064 / DSM 738 / JCM 4710 / NBRC 13307 / NCIMB 12785 / NRRL 3585 / VKM Ac-602</strain>
        <plasmid evidence="8">pSCL4</plasmid>
    </source>
</reference>
<dbReference type="SUPFAM" id="SSF53383">
    <property type="entry name" value="PLP-dependent transferases"/>
    <property type="match status" value="1"/>
</dbReference>
<protein>
    <submittedName>
        <fullName evidence="8">Decarboxylase, pyridoxal-dependent</fullName>
    </submittedName>
</protein>
<dbReference type="PRINTS" id="PR00800">
    <property type="entry name" value="YHDCRBOXLASE"/>
</dbReference>
<evidence type="ECO:0000256" key="5">
    <source>
        <dbReference type="PIRSR" id="PIRSR602129-50"/>
    </source>
</evidence>
<sequence>MRTLGYRVVDAIVEHLTGPGGGPVADRAAGDWAERLLTEPLPVAAHDPERLLEEALGLLRRGNAHPDHPRFLAFVPSPGTYAGVLASALATGFAVPTGWRLTGPVSSAVEVTAIRWLARLMGLPEGTGGLLVPGGSTANLTALTVARDEILGEEGIGEGTAYCSDQTHFSVPRALRLLGVGPRRVRCLPTGGSSRLDAVALAARVAADRRAGLRPFAVIANAGTVSTGAIDPLPELAALCRAEGLWLHVDGAFGAAAALTEEGRSLLGGLDLADSLTVDPHKWLFQPAELGCVLLRSPALLRRTFGISLPPFLGPSGEHPDAETGTETETGTGTGTGGGVDFLHFGIQQTREFKALRLWLSLKMFGSDAFVQAVGRGLANARELGRFIAAQPGVELVTPPSLAVLTFRCVPPDGYEVPESCVDLAASDLANDGGAMVMPTTATGRRAFRICTVNPRTSPADLRDVVIRLRDLWRARAREAARKHSGGRA</sequence>
<dbReference type="EMBL" id="CM000914">
    <property type="protein sequence ID" value="EFG04490.2"/>
    <property type="molecule type" value="Genomic_DNA"/>
</dbReference>
<keyword evidence="2" id="KW-0210">Decarboxylase</keyword>
<dbReference type="GO" id="GO:0030170">
    <property type="term" value="F:pyridoxal phosphate binding"/>
    <property type="evidence" value="ECO:0007669"/>
    <property type="project" value="InterPro"/>
</dbReference>